<dbReference type="EMBL" id="KZ084089">
    <property type="protein sequence ID" value="OSD07110.1"/>
    <property type="molecule type" value="Genomic_DNA"/>
</dbReference>
<evidence type="ECO:0000313" key="1">
    <source>
        <dbReference type="EMBL" id="OSD07110.1"/>
    </source>
</evidence>
<proteinExistence type="predicted"/>
<protein>
    <submittedName>
        <fullName evidence="1">Uncharacterized protein</fullName>
    </submittedName>
</protein>
<dbReference type="Proteomes" id="UP000193067">
    <property type="component" value="Unassembled WGS sequence"/>
</dbReference>
<accession>A0A1Y2J127</accession>
<organism evidence="1 2">
    <name type="scientific">Trametes coccinea (strain BRFM310)</name>
    <name type="common">Pycnoporus coccineus</name>
    <dbReference type="NCBI Taxonomy" id="1353009"/>
    <lineage>
        <taxon>Eukaryota</taxon>
        <taxon>Fungi</taxon>
        <taxon>Dikarya</taxon>
        <taxon>Basidiomycota</taxon>
        <taxon>Agaricomycotina</taxon>
        <taxon>Agaricomycetes</taxon>
        <taxon>Polyporales</taxon>
        <taxon>Polyporaceae</taxon>
        <taxon>Trametes</taxon>
    </lineage>
</organism>
<name>A0A1Y2J127_TRAC3</name>
<dbReference type="AlphaFoldDB" id="A0A1Y2J127"/>
<evidence type="ECO:0000313" key="2">
    <source>
        <dbReference type="Proteomes" id="UP000193067"/>
    </source>
</evidence>
<sequence length="142" mass="15893">MAEKLKRTCGVVRRRKTNSRARVGARCQSIQFPCRVALRRVAGASSRVRLLCSLRIVSAHVPLSLPLSLSTSHRTTICSSPGMPRSSRRWVRSLSETGLAMGIVGYPLTISVVTNGILVDRNHGDCKESARYRRVRRIYQRC</sequence>
<gene>
    <name evidence="1" type="ORF">PYCCODRAFT_796317</name>
</gene>
<reference evidence="1 2" key="1">
    <citation type="journal article" date="2015" name="Biotechnol. Biofuels">
        <title>Enhanced degradation of softwood versus hardwood by the white-rot fungus Pycnoporus coccineus.</title>
        <authorList>
            <person name="Couturier M."/>
            <person name="Navarro D."/>
            <person name="Chevret D."/>
            <person name="Henrissat B."/>
            <person name="Piumi F."/>
            <person name="Ruiz-Duenas F.J."/>
            <person name="Martinez A.T."/>
            <person name="Grigoriev I.V."/>
            <person name="Riley R."/>
            <person name="Lipzen A."/>
            <person name="Berrin J.G."/>
            <person name="Master E.R."/>
            <person name="Rosso M.N."/>
        </authorList>
    </citation>
    <scope>NUCLEOTIDE SEQUENCE [LARGE SCALE GENOMIC DNA]</scope>
    <source>
        <strain evidence="1 2">BRFM310</strain>
    </source>
</reference>
<keyword evidence="2" id="KW-1185">Reference proteome</keyword>